<protein>
    <submittedName>
        <fullName evidence="2">Uncharacterized protein</fullName>
    </submittedName>
</protein>
<evidence type="ECO:0000256" key="1">
    <source>
        <dbReference type="SAM" id="MobiDB-lite"/>
    </source>
</evidence>
<sequence>MPAAKESAAMASAVPAGPIRRWRWHQWLTLANPVEVAAAVFPAGGSPPRPSFSRNGGGGIGDLLGRSGVAGGSGVSGGRI</sequence>
<dbReference type="Gramene" id="OGLUM08G07880.1">
    <property type="protein sequence ID" value="OGLUM08G07880.1"/>
    <property type="gene ID" value="OGLUM08G07880"/>
</dbReference>
<organism evidence="2">
    <name type="scientific">Oryza glumipatula</name>
    <dbReference type="NCBI Taxonomy" id="40148"/>
    <lineage>
        <taxon>Eukaryota</taxon>
        <taxon>Viridiplantae</taxon>
        <taxon>Streptophyta</taxon>
        <taxon>Embryophyta</taxon>
        <taxon>Tracheophyta</taxon>
        <taxon>Spermatophyta</taxon>
        <taxon>Magnoliopsida</taxon>
        <taxon>Liliopsida</taxon>
        <taxon>Poales</taxon>
        <taxon>Poaceae</taxon>
        <taxon>BOP clade</taxon>
        <taxon>Oryzoideae</taxon>
        <taxon>Oryzeae</taxon>
        <taxon>Oryzinae</taxon>
        <taxon>Oryza</taxon>
    </lineage>
</organism>
<evidence type="ECO:0000313" key="3">
    <source>
        <dbReference type="Proteomes" id="UP000026961"/>
    </source>
</evidence>
<feature type="compositionally biased region" description="Gly residues" evidence="1">
    <location>
        <begin position="55"/>
        <end position="80"/>
    </location>
</feature>
<feature type="region of interest" description="Disordered" evidence="1">
    <location>
        <begin position="44"/>
        <end position="80"/>
    </location>
</feature>
<reference evidence="2" key="1">
    <citation type="submission" date="2015-04" db="UniProtKB">
        <authorList>
            <consortium name="EnsemblPlants"/>
        </authorList>
    </citation>
    <scope>IDENTIFICATION</scope>
</reference>
<accession>A0A0E0ASN8</accession>
<dbReference type="AlphaFoldDB" id="A0A0E0ASN8"/>
<proteinExistence type="predicted"/>
<dbReference type="EnsemblPlants" id="OGLUM08G07880.1">
    <property type="protein sequence ID" value="OGLUM08G07880.1"/>
    <property type="gene ID" value="OGLUM08G07880"/>
</dbReference>
<dbReference type="Proteomes" id="UP000026961">
    <property type="component" value="Chromosome 8"/>
</dbReference>
<dbReference type="HOGENOM" id="CLU_2324366_0_0_1"/>
<name>A0A0E0ASN8_9ORYZ</name>
<evidence type="ECO:0000313" key="2">
    <source>
        <dbReference type="EnsemblPlants" id="OGLUM08G07880.1"/>
    </source>
</evidence>
<reference evidence="2" key="2">
    <citation type="submission" date="2018-05" db="EMBL/GenBank/DDBJ databases">
        <title>OgluRS3 (Oryza glumaepatula Reference Sequence Version 3).</title>
        <authorList>
            <person name="Zhang J."/>
            <person name="Kudrna D."/>
            <person name="Lee S."/>
            <person name="Talag J."/>
            <person name="Welchert J."/>
            <person name="Wing R.A."/>
        </authorList>
    </citation>
    <scope>NUCLEOTIDE SEQUENCE [LARGE SCALE GENOMIC DNA]</scope>
</reference>
<keyword evidence="3" id="KW-1185">Reference proteome</keyword>